<evidence type="ECO:0000313" key="1">
    <source>
        <dbReference type="EMBL" id="GBE60574.1"/>
    </source>
</evidence>
<reference evidence="1 2" key="1">
    <citation type="journal article" date="2017" name="BMC Genomics">
        <title>Whole-genome assembly of Babesia ovata and comparative genomics between closely related pathogens.</title>
        <authorList>
            <person name="Yamagishi J."/>
            <person name="Asada M."/>
            <person name="Hakimi H."/>
            <person name="Tanaka T.Q."/>
            <person name="Sugimoto C."/>
            <person name="Kawazu S."/>
        </authorList>
    </citation>
    <scope>NUCLEOTIDE SEQUENCE [LARGE SCALE GENOMIC DNA]</scope>
    <source>
        <strain evidence="1 2">Miyake</strain>
    </source>
</reference>
<dbReference type="GeneID" id="39874344"/>
<protein>
    <submittedName>
        <fullName evidence="1">Mechanosensitive ion channel, putative</fullName>
    </submittedName>
</protein>
<dbReference type="RefSeq" id="XP_028866817.1">
    <property type="nucleotide sequence ID" value="XM_029010984.1"/>
</dbReference>
<evidence type="ECO:0000313" key="2">
    <source>
        <dbReference type="Proteomes" id="UP000236319"/>
    </source>
</evidence>
<gene>
    <name evidence="1" type="ORF">BOVATA_020670</name>
</gene>
<proteinExistence type="predicted"/>
<dbReference type="AlphaFoldDB" id="A0A2H6KC67"/>
<name>A0A2H6KC67_9APIC</name>
<dbReference type="VEuPathDB" id="PiroplasmaDB:BOVATA_020670"/>
<dbReference type="EMBL" id="BDSA01000002">
    <property type="protein sequence ID" value="GBE60574.1"/>
    <property type="molecule type" value="Genomic_DNA"/>
</dbReference>
<keyword evidence="2" id="KW-1185">Reference proteome</keyword>
<accession>A0A2H6KC67</accession>
<comment type="caution">
    <text evidence="1">The sequence shown here is derived from an EMBL/GenBank/DDBJ whole genome shotgun (WGS) entry which is preliminary data.</text>
</comment>
<dbReference type="Proteomes" id="UP000236319">
    <property type="component" value="Unassembled WGS sequence"/>
</dbReference>
<organism evidence="1 2">
    <name type="scientific">Babesia ovata</name>
    <dbReference type="NCBI Taxonomy" id="189622"/>
    <lineage>
        <taxon>Eukaryota</taxon>
        <taxon>Sar</taxon>
        <taxon>Alveolata</taxon>
        <taxon>Apicomplexa</taxon>
        <taxon>Aconoidasida</taxon>
        <taxon>Piroplasmida</taxon>
        <taxon>Babesiidae</taxon>
        <taxon>Babesia</taxon>
    </lineage>
</organism>
<sequence length="107" mass="12263">MWTRQVSNVTLVYQATVYASRNRLSLCRYLNRRCLASRSQDRAEEVVRSVEQLCLEQRHCATTAQRASSTFQNGSNDMSDLQMIRGMNAFANLGFVNQTLLVVLNER</sequence>